<reference evidence="8" key="1">
    <citation type="submission" date="2023-07" db="EMBL/GenBank/DDBJ databases">
        <authorList>
            <person name="Kim M.K."/>
        </authorList>
    </citation>
    <scope>NUCLEOTIDE SEQUENCE</scope>
    <source>
        <strain evidence="8">CA1-15</strain>
    </source>
</reference>
<protein>
    <recommendedName>
        <fullName evidence="4">Large ribosomal subunit protein uL15</fullName>
    </recommendedName>
</protein>
<dbReference type="SUPFAM" id="SSF52080">
    <property type="entry name" value="Ribosomal proteins L15p and L18e"/>
    <property type="match status" value="1"/>
</dbReference>
<keyword evidence="4" id="KW-0694">RNA-binding</keyword>
<comment type="caution">
    <text evidence="8">The sequence shown here is derived from an EMBL/GenBank/DDBJ whole genome shotgun (WGS) entry which is preliminary data.</text>
</comment>
<dbReference type="InterPro" id="IPR021131">
    <property type="entry name" value="Ribosomal_uL15/eL18"/>
</dbReference>
<evidence type="ECO:0000256" key="3">
    <source>
        <dbReference type="ARBA" id="ARBA00023274"/>
    </source>
</evidence>
<feature type="compositionally biased region" description="Basic and acidic residues" evidence="6">
    <location>
        <begin position="1"/>
        <end position="11"/>
    </location>
</feature>
<comment type="similarity">
    <text evidence="1 4 5">Belongs to the universal ribosomal protein uL15 family.</text>
</comment>
<sequence length="183" mass="18954">MKLNEIRDNAGARKSKMRVGRGIGSGKGKTAGRGQKGQKSREGVSIAGFEGGQMPLHMRLPKRGFNNIFAKDYSEVNLGAIQKAIDAGKIEAGATLDQAALDAAGLTRGGKDGVRLLAKGELTAKLSFTVAGASKSAIEAVEKAGGSVEVIHVVPAAEKAAAKKGVKYRERKAAKAEKQAAKA</sequence>
<feature type="compositionally biased region" description="Gly residues" evidence="6">
    <location>
        <begin position="21"/>
        <end position="35"/>
    </location>
</feature>
<evidence type="ECO:0000256" key="4">
    <source>
        <dbReference type="HAMAP-Rule" id="MF_01341"/>
    </source>
</evidence>
<dbReference type="PANTHER" id="PTHR12934:SF11">
    <property type="entry name" value="LARGE RIBOSOMAL SUBUNIT PROTEIN UL15M"/>
    <property type="match status" value="1"/>
</dbReference>
<dbReference type="InterPro" id="IPR030878">
    <property type="entry name" value="Ribosomal_uL15"/>
</dbReference>
<dbReference type="Gene3D" id="3.100.10.10">
    <property type="match status" value="1"/>
</dbReference>
<keyword evidence="2 4" id="KW-0689">Ribosomal protein</keyword>
<dbReference type="EMBL" id="JAUQSZ010000005">
    <property type="protein sequence ID" value="MDO7842389.1"/>
    <property type="molecule type" value="Genomic_DNA"/>
</dbReference>
<dbReference type="PROSITE" id="PS00475">
    <property type="entry name" value="RIBOSOMAL_L15"/>
    <property type="match status" value="1"/>
</dbReference>
<dbReference type="Proteomes" id="UP001176468">
    <property type="component" value="Unassembled WGS sequence"/>
</dbReference>
<evidence type="ECO:0000256" key="5">
    <source>
        <dbReference type="RuleBase" id="RU003888"/>
    </source>
</evidence>
<dbReference type="InterPro" id="IPR001196">
    <property type="entry name" value="Ribosomal_uL15_CS"/>
</dbReference>
<evidence type="ECO:0000256" key="1">
    <source>
        <dbReference type="ARBA" id="ARBA00007320"/>
    </source>
</evidence>
<comment type="function">
    <text evidence="4">Binds to the 23S rRNA.</text>
</comment>
<dbReference type="Pfam" id="PF00828">
    <property type="entry name" value="Ribosomal_L27A"/>
    <property type="match status" value="1"/>
</dbReference>
<dbReference type="PANTHER" id="PTHR12934">
    <property type="entry name" value="50S RIBOSOMAL PROTEIN L15"/>
    <property type="match status" value="1"/>
</dbReference>
<evidence type="ECO:0000313" key="8">
    <source>
        <dbReference type="EMBL" id="MDO7842389.1"/>
    </source>
</evidence>
<organism evidence="8 9">
    <name type="scientific">Sphingomonas immobilis</name>
    <dbReference type="NCBI Taxonomy" id="3063997"/>
    <lineage>
        <taxon>Bacteria</taxon>
        <taxon>Pseudomonadati</taxon>
        <taxon>Pseudomonadota</taxon>
        <taxon>Alphaproteobacteria</taxon>
        <taxon>Sphingomonadales</taxon>
        <taxon>Sphingomonadaceae</taxon>
        <taxon>Sphingomonas</taxon>
    </lineage>
</organism>
<evidence type="ECO:0000313" key="9">
    <source>
        <dbReference type="Proteomes" id="UP001176468"/>
    </source>
</evidence>
<evidence type="ECO:0000256" key="6">
    <source>
        <dbReference type="SAM" id="MobiDB-lite"/>
    </source>
</evidence>
<dbReference type="RefSeq" id="WP_304560856.1">
    <property type="nucleotide sequence ID" value="NZ_JAUQSZ010000005.1"/>
</dbReference>
<keyword evidence="4" id="KW-0699">rRNA-binding</keyword>
<name>A0ABT8ZZ41_9SPHN</name>
<feature type="domain" description="Large ribosomal subunit protein uL15/eL18" evidence="7">
    <location>
        <begin position="75"/>
        <end position="149"/>
    </location>
</feature>
<dbReference type="NCBIfam" id="TIGR01071">
    <property type="entry name" value="rplO_bact"/>
    <property type="match status" value="1"/>
</dbReference>
<evidence type="ECO:0000256" key="2">
    <source>
        <dbReference type="ARBA" id="ARBA00022980"/>
    </source>
</evidence>
<feature type="region of interest" description="Disordered" evidence="6">
    <location>
        <begin position="1"/>
        <end position="43"/>
    </location>
</feature>
<dbReference type="InterPro" id="IPR036227">
    <property type="entry name" value="Ribosomal_uL15/eL18_sf"/>
</dbReference>
<dbReference type="InterPro" id="IPR005749">
    <property type="entry name" value="Ribosomal_uL15_bac-type"/>
</dbReference>
<keyword evidence="3 4" id="KW-0687">Ribonucleoprotein</keyword>
<dbReference type="GO" id="GO:0005840">
    <property type="term" value="C:ribosome"/>
    <property type="evidence" value="ECO:0007669"/>
    <property type="project" value="UniProtKB-KW"/>
</dbReference>
<accession>A0ABT8ZZ41</accession>
<keyword evidence="9" id="KW-1185">Reference proteome</keyword>
<proteinExistence type="inferred from homology"/>
<evidence type="ECO:0000259" key="7">
    <source>
        <dbReference type="Pfam" id="PF00828"/>
    </source>
</evidence>
<gene>
    <name evidence="4 8" type="primary">rplO</name>
    <name evidence="8" type="ORF">Q5H94_08620</name>
</gene>
<dbReference type="HAMAP" id="MF_01341">
    <property type="entry name" value="Ribosomal_uL15"/>
    <property type="match status" value="1"/>
</dbReference>
<comment type="subunit">
    <text evidence="4">Part of the 50S ribosomal subunit.</text>
</comment>